<reference evidence="1" key="1">
    <citation type="thesis" date="2020" institute="ProQuest LLC" country="789 East Eisenhower Parkway, Ann Arbor, MI, USA">
        <title>Comparative Genomics and Chromosome Evolution.</title>
        <authorList>
            <person name="Mudd A.B."/>
        </authorList>
    </citation>
    <scope>NUCLEOTIDE SEQUENCE</scope>
    <source>
        <strain evidence="1">1538</strain>
        <tissue evidence="1">Blood</tissue>
    </source>
</reference>
<dbReference type="Proteomes" id="UP001181693">
    <property type="component" value="Unassembled WGS sequence"/>
</dbReference>
<comment type="caution">
    <text evidence="1">The sequence shown here is derived from an EMBL/GenBank/DDBJ whole genome shotgun (WGS) entry which is preliminary data.</text>
</comment>
<proteinExistence type="predicted"/>
<name>A0AAV3ALC0_PYXAD</name>
<dbReference type="PANTHER" id="PTHR22771:SF4">
    <property type="entry name" value="CULLIN 7-RELATED"/>
    <property type="match status" value="1"/>
</dbReference>
<dbReference type="InterPro" id="IPR045093">
    <property type="entry name" value="Cullin"/>
</dbReference>
<dbReference type="EMBL" id="DYDO01000004">
    <property type="protein sequence ID" value="DBA27417.1"/>
    <property type="molecule type" value="Genomic_DNA"/>
</dbReference>
<evidence type="ECO:0000313" key="1">
    <source>
        <dbReference type="EMBL" id="DBA27417.1"/>
    </source>
</evidence>
<dbReference type="PANTHER" id="PTHR22771">
    <property type="entry name" value="CULLIN AND GALACTOSE-BINDING DOMAIN-CONTAINING"/>
    <property type="match status" value="1"/>
</dbReference>
<keyword evidence="2" id="KW-1185">Reference proteome</keyword>
<protein>
    <submittedName>
        <fullName evidence="1">Uncharacterized protein</fullName>
    </submittedName>
</protein>
<dbReference type="AlphaFoldDB" id="A0AAV3ALC0"/>
<organism evidence="1 2">
    <name type="scientific">Pyxicephalus adspersus</name>
    <name type="common">African bullfrog</name>
    <dbReference type="NCBI Taxonomy" id="30357"/>
    <lineage>
        <taxon>Eukaryota</taxon>
        <taxon>Metazoa</taxon>
        <taxon>Chordata</taxon>
        <taxon>Craniata</taxon>
        <taxon>Vertebrata</taxon>
        <taxon>Euteleostomi</taxon>
        <taxon>Amphibia</taxon>
        <taxon>Batrachia</taxon>
        <taxon>Anura</taxon>
        <taxon>Neobatrachia</taxon>
        <taxon>Ranoidea</taxon>
        <taxon>Pyxicephalidae</taxon>
        <taxon>Pyxicephalinae</taxon>
        <taxon>Pyxicephalus</taxon>
    </lineage>
</organism>
<gene>
    <name evidence="1" type="ORF">GDO54_011570</name>
</gene>
<accession>A0AAV3ALC0</accession>
<sequence length="69" mass="7695">MVGMLVELLTSQVKDKLLVLTCLELTYLVMSRYDWRVLFATEGGVRAVLGCMQEHHSSVLPSSILGLRS</sequence>
<evidence type="ECO:0000313" key="2">
    <source>
        <dbReference type="Proteomes" id="UP001181693"/>
    </source>
</evidence>